<dbReference type="InterPro" id="IPR036554">
    <property type="entry name" value="GHMP_kinase_C_sf"/>
</dbReference>
<keyword evidence="7" id="KW-1185">Reference proteome</keyword>
<dbReference type="SUPFAM" id="SSF55060">
    <property type="entry name" value="GHMP Kinase, C-terminal domain"/>
    <property type="match status" value="1"/>
</dbReference>
<protein>
    <submittedName>
        <fullName evidence="6">GHMP kinase</fullName>
    </submittedName>
</protein>
<proteinExistence type="predicted"/>
<gene>
    <name evidence="6" type="ordered locus">Rcas_3592</name>
</gene>
<dbReference type="eggNOG" id="COG2605">
    <property type="taxonomic scope" value="Bacteria"/>
</dbReference>
<dbReference type="PANTHER" id="PTHR32463:SF0">
    <property type="entry name" value="L-FUCOSE KINASE"/>
    <property type="match status" value="1"/>
</dbReference>
<dbReference type="EMBL" id="CP000804">
    <property type="protein sequence ID" value="ABU59641.1"/>
    <property type="molecule type" value="Genomic_DNA"/>
</dbReference>
<evidence type="ECO:0000256" key="2">
    <source>
        <dbReference type="ARBA" id="ARBA00022741"/>
    </source>
</evidence>
<dbReference type="GO" id="GO:0005524">
    <property type="term" value="F:ATP binding"/>
    <property type="evidence" value="ECO:0007669"/>
    <property type="project" value="UniProtKB-KW"/>
</dbReference>
<sequence>MSTFSSSGTPDRIINGVAPIRICNLGGWTDAWFAGHGAIFNIGVYPYVEVQVAVFPRSCREHQVTLHAENYGERSVVMPGSIDHARHPLLEAAINEVSLPDDVALEITIFSDVPAGASTGTSAAVTVALIGALDALTPGRMTPHEVAYAAHRVETQRLGLQSGIQDQLCSAYGSINFIEMFQYPYATVSQIRVPDAIRWELERRLALIFLGRTHSSSAVHEQVIAGLEREGDASPRLDALRRCAVRARDALYAGDFVALGRAMIDNTDAQRALHPALVNADADLVIALAREYGVLGWKVNGAGGEGGSLTILCGPDASANRALLRDIRQLSPLFQPIPIYLSRMGLRVWTTVAG</sequence>
<accession>A7NPZ5</accession>
<keyword evidence="2" id="KW-0547">Nucleotide-binding</keyword>
<dbReference type="InterPro" id="IPR052203">
    <property type="entry name" value="GHMP_Kinase-Related"/>
</dbReference>
<evidence type="ECO:0000259" key="5">
    <source>
        <dbReference type="Pfam" id="PF00288"/>
    </source>
</evidence>
<evidence type="ECO:0000313" key="7">
    <source>
        <dbReference type="Proteomes" id="UP000000263"/>
    </source>
</evidence>
<dbReference type="Pfam" id="PF00288">
    <property type="entry name" value="GHMP_kinases_N"/>
    <property type="match status" value="1"/>
</dbReference>
<keyword evidence="1" id="KW-0808">Transferase</keyword>
<reference evidence="6 7" key="1">
    <citation type="submission" date="2007-08" db="EMBL/GenBank/DDBJ databases">
        <title>Complete sequence of Roseiflexus castenholzii DSM 13941.</title>
        <authorList>
            <consortium name="US DOE Joint Genome Institute"/>
            <person name="Copeland A."/>
            <person name="Lucas S."/>
            <person name="Lapidus A."/>
            <person name="Barry K."/>
            <person name="Glavina del Rio T."/>
            <person name="Dalin E."/>
            <person name="Tice H."/>
            <person name="Pitluck S."/>
            <person name="Thompson L.S."/>
            <person name="Brettin T."/>
            <person name="Bruce D."/>
            <person name="Detter J.C."/>
            <person name="Han C."/>
            <person name="Tapia R."/>
            <person name="Schmutz J."/>
            <person name="Larimer F."/>
            <person name="Land M."/>
            <person name="Hauser L."/>
            <person name="Kyrpides N."/>
            <person name="Mikhailova N."/>
            <person name="Bryant D.A."/>
            <person name="Hanada S."/>
            <person name="Tsukatani Y."/>
            <person name="Richardson P."/>
        </authorList>
    </citation>
    <scope>NUCLEOTIDE SEQUENCE [LARGE SCALE GENOMIC DNA]</scope>
    <source>
        <strain evidence="7">DSM 13941 / HLO8</strain>
    </source>
</reference>
<dbReference type="GO" id="GO:0050201">
    <property type="term" value="F:fucokinase activity"/>
    <property type="evidence" value="ECO:0007669"/>
    <property type="project" value="TreeGrafter"/>
</dbReference>
<dbReference type="InterPro" id="IPR001174">
    <property type="entry name" value="HddA/FKP"/>
</dbReference>
<dbReference type="Gene3D" id="3.30.230.120">
    <property type="match status" value="1"/>
</dbReference>
<name>A7NPZ5_ROSCS</name>
<dbReference type="PRINTS" id="PR00960">
    <property type="entry name" value="LMBPPROTEIN"/>
</dbReference>
<evidence type="ECO:0000256" key="4">
    <source>
        <dbReference type="ARBA" id="ARBA00022840"/>
    </source>
</evidence>
<dbReference type="RefSeq" id="WP_012122064.1">
    <property type="nucleotide sequence ID" value="NC_009767.1"/>
</dbReference>
<organism evidence="6 7">
    <name type="scientific">Roseiflexus castenholzii (strain DSM 13941 / HLO8)</name>
    <dbReference type="NCBI Taxonomy" id="383372"/>
    <lineage>
        <taxon>Bacteria</taxon>
        <taxon>Bacillati</taxon>
        <taxon>Chloroflexota</taxon>
        <taxon>Chloroflexia</taxon>
        <taxon>Chloroflexales</taxon>
        <taxon>Roseiflexineae</taxon>
        <taxon>Roseiflexaceae</taxon>
        <taxon>Roseiflexus</taxon>
    </lineage>
</organism>
<dbReference type="GO" id="GO:0042352">
    <property type="term" value="P:GDP-L-fucose salvage"/>
    <property type="evidence" value="ECO:0007669"/>
    <property type="project" value="TreeGrafter"/>
</dbReference>
<dbReference type="AlphaFoldDB" id="A7NPZ5"/>
<feature type="domain" description="GHMP kinase N-terminal" evidence="5">
    <location>
        <begin position="100"/>
        <end position="173"/>
    </location>
</feature>
<dbReference type="SUPFAM" id="SSF54211">
    <property type="entry name" value="Ribosomal protein S5 domain 2-like"/>
    <property type="match status" value="1"/>
</dbReference>
<dbReference type="InterPro" id="IPR006204">
    <property type="entry name" value="GHMP_kinase_N_dom"/>
</dbReference>
<keyword evidence="3 6" id="KW-0418">Kinase</keyword>
<dbReference type="STRING" id="383372.Rcas_3592"/>
<dbReference type="PANTHER" id="PTHR32463">
    <property type="entry name" value="L-FUCOSE KINASE"/>
    <property type="match status" value="1"/>
</dbReference>
<dbReference type="OrthoDB" id="183397at2"/>
<dbReference type="InterPro" id="IPR020568">
    <property type="entry name" value="Ribosomal_Su5_D2-typ_SF"/>
</dbReference>
<dbReference type="HOGENOM" id="CLU_782749_0_0_0"/>
<evidence type="ECO:0000256" key="1">
    <source>
        <dbReference type="ARBA" id="ARBA00022679"/>
    </source>
</evidence>
<evidence type="ECO:0000256" key="3">
    <source>
        <dbReference type="ARBA" id="ARBA00022777"/>
    </source>
</evidence>
<dbReference type="Proteomes" id="UP000000263">
    <property type="component" value="Chromosome"/>
</dbReference>
<dbReference type="KEGG" id="rca:Rcas_3592"/>
<keyword evidence="4" id="KW-0067">ATP-binding</keyword>
<evidence type="ECO:0000313" key="6">
    <source>
        <dbReference type="EMBL" id="ABU59641.1"/>
    </source>
</evidence>